<feature type="transmembrane region" description="Helical" evidence="1">
    <location>
        <begin position="37"/>
        <end position="56"/>
    </location>
</feature>
<dbReference type="GO" id="GO:0016787">
    <property type="term" value="F:hydrolase activity"/>
    <property type="evidence" value="ECO:0007669"/>
    <property type="project" value="UniProtKB-KW"/>
</dbReference>
<comment type="caution">
    <text evidence="3">The sequence shown here is derived from an EMBL/GenBank/DDBJ whole genome shotgun (WGS) entry which is preliminary data.</text>
</comment>
<feature type="transmembrane region" description="Helical" evidence="1">
    <location>
        <begin position="189"/>
        <end position="205"/>
    </location>
</feature>
<name>A0ABV9SZR4_9BACT</name>
<evidence type="ECO:0000259" key="2">
    <source>
        <dbReference type="Pfam" id="PF02517"/>
    </source>
</evidence>
<feature type="transmembrane region" description="Helical" evidence="1">
    <location>
        <begin position="128"/>
        <end position="147"/>
    </location>
</feature>
<protein>
    <submittedName>
        <fullName evidence="3">CPBP family intramembrane glutamic endopeptidase</fullName>
        <ecNumber evidence="3">3.4.-.-</ecNumber>
    </submittedName>
</protein>
<dbReference type="EMBL" id="JBHSJJ010000004">
    <property type="protein sequence ID" value="MFC4871737.1"/>
    <property type="molecule type" value="Genomic_DNA"/>
</dbReference>
<dbReference type="EC" id="3.4.-.-" evidence="3"/>
<dbReference type="Pfam" id="PF02517">
    <property type="entry name" value="Rce1-like"/>
    <property type="match status" value="1"/>
</dbReference>
<dbReference type="RefSeq" id="WP_377063493.1">
    <property type="nucleotide sequence ID" value="NZ_JBHSJJ010000004.1"/>
</dbReference>
<accession>A0ABV9SZR4</accession>
<feature type="transmembrane region" description="Helical" evidence="1">
    <location>
        <begin position="83"/>
        <end position="108"/>
    </location>
</feature>
<evidence type="ECO:0000313" key="4">
    <source>
        <dbReference type="Proteomes" id="UP001595818"/>
    </source>
</evidence>
<feature type="transmembrane region" description="Helical" evidence="1">
    <location>
        <begin position="7"/>
        <end position="25"/>
    </location>
</feature>
<evidence type="ECO:0000256" key="1">
    <source>
        <dbReference type="SAM" id="Phobius"/>
    </source>
</evidence>
<dbReference type="Proteomes" id="UP001595818">
    <property type="component" value="Unassembled WGS sequence"/>
</dbReference>
<keyword evidence="3" id="KW-0378">Hydrolase</keyword>
<organism evidence="3 4">
    <name type="scientific">Negadavirga shengliensis</name>
    <dbReference type="NCBI Taxonomy" id="1389218"/>
    <lineage>
        <taxon>Bacteria</taxon>
        <taxon>Pseudomonadati</taxon>
        <taxon>Bacteroidota</taxon>
        <taxon>Cytophagia</taxon>
        <taxon>Cytophagales</taxon>
        <taxon>Cyclobacteriaceae</taxon>
        <taxon>Negadavirga</taxon>
    </lineage>
</organism>
<dbReference type="InterPro" id="IPR003675">
    <property type="entry name" value="Rce1/LyrA-like_dom"/>
</dbReference>
<keyword evidence="1" id="KW-1133">Transmembrane helix</keyword>
<keyword evidence="1" id="KW-0812">Transmembrane</keyword>
<feature type="transmembrane region" description="Helical" evidence="1">
    <location>
        <begin position="212"/>
        <end position="233"/>
    </location>
</feature>
<gene>
    <name evidence="3" type="ORF">ACFPFU_08575</name>
</gene>
<feature type="domain" description="CAAX prenyl protease 2/Lysostaphin resistance protein A-like" evidence="2">
    <location>
        <begin position="137"/>
        <end position="223"/>
    </location>
</feature>
<sequence length="238" mass="27200">MSNWEILWYHLYPGLLLTAFFIGATSLLQGKGIPPQLILLLGIPLVIVPVMYFHLLHARKSENSKSIGSIVESYGNKLPFKRLAVYSLMLVIFAFVVYGVTQPVNVWITGKLLFWLPDWYKIQSFEGYAGNIILITLIANLILNGLVAPFIEEVYFRGYLLPRMTRYGKWAPLMSTVLFSFYHFWQPQIYVTLIIALFPMVYYTWKTQDLRLAIYTHCGLNVIGALLSFALIMQGGSS</sequence>
<proteinExistence type="predicted"/>
<keyword evidence="4" id="KW-1185">Reference proteome</keyword>
<evidence type="ECO:0000313" key="3">
    <source>
        <dbReference type="EMBL" id="MFC4871737.1"/>
    </source>
</evidence>
<feature type="transmembrane region" description="Helical" evidence="1">
    <location>
        <begin position="167"/>
        <end position="183"/>
    </location>
</feature>
<keyword evidence="1" id="KW-0472">Membrane</keyword>
<reference evidence="4" key="1">
    <citation type="journal article" date="2019" name="Int. J. Syst. Evol. Microbiol.">
        <title>The Global Catalogue of Microorganisms (GCM) 10K type strain sequencing project: providing services to taxonomists for standard genome sequencing and annotation.</title>
        <authorList>
            <consortium name="The Broad Institute Genomics Platform"/>
            <consortium name="The Broad Institute Genome Sequencing Center for Infectious Disease"/>
            <person name="Wu L."/>
            <person name="Ma J."/>
        </authorList>
    </citation>
    <scope>NUCLEOTIDE SEQUENCE [LARGE SCALE GENOMIC DNA]</scope>
    <source>
        <strain evidence="4">CGMCC 4.7466</strain>
    </source>
</reference>